<sequence length="381" mass="40744">MPTSTTRIVLPSAAPGTERTLRVHRYGAPGARPKAYVQAALHADEIPGLLVAQHLLRGLEQAQAEGRIRGEVVVVPVANPVGLSQHLNGRLLGRFDCEGTGNFNRGFPDLTTATQERLQGRMSADPAVNVALIRQTLRSVLAEQPAARETEALKRALLSQAIDADFVFDLHCDGEALLHLYASQWQREEAVALGAELGAAAVLLEQEAGGNPFDEACAGPWWKLREALATEGPAPLACFATTVELRGQADVTDEDAATDAAALLRFLQRRGVINGEPGPLPELRCEPTPLNGVDVLTAPAAGVLVYRKRLGDAVAAGEVVAELVDPLGEPLGMARTPIRSNTQGLLLARMTERLARPGQKFCKVAGREPLNYRQAGQLLED</sequence>
<comment type="caution">
    <text evidence="6">The sequence shown here is derived from an EMBL/GenBank/DDBJ whole genome shotgun (WGS) entry which is preliminary data.</text>
</comment>
<reference evidence="6 7" key="1">
    <citation type="journal article" date="2014" name="ISME J.">
        <title>Candidatus Competibacter-lineage genomes retrieved from metagenomes reveal functional metabolic diversity.</title>
        <authorList>
            <person name="McIlroy S.J."/>
            <person name="Albertsen M."/>
            <person name="Andresen E.K."/>
            <person name="Saunders A.M."/>
            <person name="Kristiansen R."/>
            <person name="Stokholm-Bjerregaard M."/>
            <person name="Nielsen K.L."/>
            <person name="Nielsen P.H."/>
        </authorList>
    </citation>
    <scope>NUCLEOTIDE SEQUENCE [LARGE SCALE GENOMIC DNA]</scope>
    <source>
        <strain evidence="6 7">Run_B_J11</strain>
    </source>
</reference>
<protein>
    <submittedName>
        <fullName evidence="6">Succinylglutamate desuccinylase</fullName>
    </submittedName>
</protein>
<accession>A0A7U7GCN8</accession>
<name>A0A7U7GCN8_9GAMM</name>
<dbReference type="AlphaFoldDB" id="A0A7U7GCN8"/>
<dbReference type="CDD" id="cd06250">
    <property type="entry name" value="M14_PaAOTO_like"/>
    <property type="match status" value="1"/>
</dbReference>
<dbReference type="PANTHER" id="PTHR37326:SF1">
    <property type="entry name" value="BLL3975 PROTEIN"/>
    <property type="match status" value="1"/>
</dbReference>
<keyword evidence="2" id="KW-0479">Metal-binding</keyword>
<evidence type="ECO:0000256" key="2">
    <source>
        <dbReference type="ARBA" id="ARBA00022723"/>
    </source>
</evidence>
<feature type="domain" description="Succinylglutamate desuccinylase/Aspartoacylase catalytic" evidence="5">
    <location>
        <begin position="141"/>
        <end position="268"/>
    </location>
</feature>
<keyword evidence="4" id="KW-0862">Zinc</keyword>
<evidence type="ECO:0000256" key="4">
    <source>
        <dbReference type="ARBA" id="ARBA00022833"/>
    </source>
</evidence>
<evidence type="ECO:0000313" key="7">
    <source>
        <dbReference type="Proteomes" id="UP000019184"/>
    </source>
</evidence>
<dbReference type="InterPro" id="IPR053138">
    <property type="entry name" value="N-alpha-Ac-DABA_deacetylase"/>
</dbReference>
<dbReference type="Proteomes" id="UP000019184">
    <property type="component" value="Unassembled WGS sequence"/>
</dbReference>
<dbReference type="RefSeq" id="WP_034434110.1">
    <property type="nucleotide sequence ID" value="NZ_CBTK010000223.1"/>
</dbReference>
<evidence type="ECO:0000256" key="1">
    <source>
        <dbReference type="ARBA" id="ARBA00001947"/>
    </source>
</evidence>
<comment type="cofactor">
    <cofactor evidence="1">
        <name>Zn(2+)</name>
        <dbReference type="ChEBI" id="CHEBI:29105"/>
    </cofactor>
</comment>
<dbReference type="Pfam" id="PF24827">
    <property type="entry name" value="AstE_AspA_cat"/>
    <property type="match status" value="2"/>
</dbReference>
<dbReference type="OrthoDB" id="527673at2"/>
<dbReference type="SUPFAM" id="SSF53187">
    <property type="entry name" value="Zn-dependent exopeptidases"/>
    <property type="match status" value="1"/>
</dbReference>
<dbReference type="InterPro" id="IPR055438">
    <property type="entry name" value="AstE_AspA_cat"/>
</dbReference>
<dbReference type="PANTHER" id="PTHR37326">
    <property type="entry name" value="BLL3975 PROTEIN"/>
    <property type="match status" value="1"/>
</dbReference>
<dbReference type="Gene3D" id="3.40.630.10">
    <property type="entry name" value="Zn peptidases"/>
    <property type="match status" value="1"/>
</dbReference>
<proteinExistence type="predicted"/>
<evidence type="ECO:0000313" key="6">
    <source>
        <dbReference type="EMBL" id="CDH45910.1"/>
    </source>
</evidence>
<organism evidence="6 7">
    <name type="scientific">Candidatus Contendobacter odensis Run_B_J11</name>
    <dbReference type="NCBI Taxonomy" id="1400861"/>
    <lineage>
        <taxon>Bacteria</taxon>
        <taxon>Pseudomonadati</taxon>
        <taxon>Pseudomonadota</taxon>
        <taxon>Gammaproteobacteria</taxon>
        <taxon>Candidatus Competibacteraceae</taxon>
        <taxon>Candidatus Contendibacter</taxon>
    </lineage>
</organism>
<dbReference type="GO" id="GO:0016788">
    <property type="term" value="F:hydrolase activity, acting on ester bonds"/>
    <property type="evidence" value="ECO:0007669"/>
    <property type="project" value="InterPro"/>
</dbReference>
<feature type="domain" description="Succinylglutamate desuccinylase/Aspartoacylase catalytic" evidence="5">
    <location>
        <begin position="33"/>
        <end position="112"/>
    </location>
</feature>
<keyword evidence="3" id="KW-0378">Hydrolase</keyword>
<dbReference type="EMBL" id="CBTK010000223">
    <property type="protein sequence ID" value="CDH45910.1"/>
    <property type="molecule type" value="Genomic_DNA"/>
</dbReference>
<evidence type="ECO:0000259" key="5">
    <source>
        <dbReference type="Pfam" id="PF24827"/>
    </source>
</evidence>
<evidence type="ECO:0000256" key="3">
    <source>
        <dbReference type="ARBA" id="ARBA00022801"/>
    </source>
</evidence>
<dbReference type="GO" id="GO:0046872">
    <property type="term" value="F:metal ion binding"/>
    <property type="evidence" value="ECO:0007669"/>
    <property type="project" value="UniProtKB-KW"/>
</dbReference>
<gene>
    <name evidence="6" type="ORF">BN874_30042</name>
</gene>
<keyword evidence="7" id="KW-1185">Reference proteome</keyword>